<accession>A0A9W6HL26</accession>
<proteinExistence type="predicted"/>
<dbReference type="Gene3D" id="3.40.50.360">
    <property type="match status" value="1"/>
</dbReference>
<dbReference type="InterPro" id="IPR008254">
    <property type="entry name" value="Flavodoxin/NO_synth"/>
</dbReference>
<comment type="caution">
    <text evidence="2">The sequence shown here is derived from an EMBL/GenBank/DDBJ whole genome shotgun (WGS) entry which is preliminary data.</text>
</comment>
<dbReference type="SUPFAM" id="SSF52218">
    <property type="entry name" value="Flavoproteins"/>
    <property type="match status" value="1"/>
</dbReference>
<name>A0A9W6HL26_9MICO</name>
<sequence length="154" mass="15760">MSALVVYESHFGNGRRIATAIADELDTEAVPVASAPDLLPEEIDLLVAGGPTHGLTLSTAASRASAHEDGGAEGVGGLAEWLTTVAVGPAPRVALFTTHTSPLSGSAAKAAKRLLSRRGVPTEAVTAFLVGGKTGPLREGELERARAWARSLRG</sequence>
<protein>
    <submittedName>
        <fullName evidence="2">Flavodoxin</fullName>
    </submittedName>
</protein>
<evidence type="ECO:0000259" key="1">
    <source>
        <dbReference type="PROSITE" id="PS50902"/>
    </source>
</evidence>
<reference evidence="2" key="2">
    <citation type="submission" date="2023-01" db="EMBL/GenBank/DDBJ databases">
        <authorList>
            <person name="Sun Q."/>
            <person name="Evtushenko L."/>
        </authorList>
    </citation>
    <scope>NUCLEOTIDE SEQUENCE</scope>
    <source>
        <strain evidence="2">VKM Ac-1940</strain>
    </source>
</reference>
<evidence type="ECO:0000313" key="3">
    <source>
        <dbReference type="Proteomes" id="UP001142291"/>
    </source>
</evidence>
<dbReference type="Proteomes" id="UP001142291">
    <property type="component" value="Unassembled WGS sequence"/>
</dbReference>
<dbReference type="PROSITE" id="PS50902">
    <property type="entry name" value="FLAVODOXIN_LIKE"/>
    <property type="match status" value="1"/>
</dbReference>
<dbReference type="RefSeq" id="WP_204964177.1">
    <property type="nucleotide sequence ID" value="NZ_BAAAUR010000010.1"/>
</dbReference>
<feature type="domain" description="Flavodoxin-like" evidence="1">
    <location>
        <begin position="3"/>
        <end position="153"/>
    </location>
</feature>
<reference evidence="2" key="1">
    <citation type="journal article" date="2014" name="Int. J. Syst. Evol. Microbiol.">
        <title>Complete genome sequence of Corynebacterium casei LMG S-19264T (=DSM 44701T), isolated from a smear-ripened cheese.</title>
        <authorList>
            <consortium name="US DOE Joint Genome Institute (JGI-PGF)"/>
            <person name="Walter F."/>
            <person name="Albersmeier A."/>
            <person name="Kalinowski J."/>
            <person name="Ruckert C."/>
        </authorList>
    </citation>
    <scope>NUCLEOTIDE SEQUENCE</scope>
    <source>
        <strain evidence="2">VKM Ac-1940</strain>
    </source>
</reference>
<dbReference type="GO" id="GO:0010181">
    <property type="term" value="F:FMN binding"/>
    <property type="evidence" value="ECO:0007669"/>
    <property type="project" value="InterPro"/>
</dbReference>
<evidence type="ECO:0000313" key="2">
    <source>
        <dbReference type="EMBL" id="GLJ94706.1"/>
    </source>
</evidence>
<gene>
    <name evidence="2" type="ORF">GCM10017591_07670</name>
</gene>
<dbReference type="AlphaFoldDB" id="A0A9W6HL26"/>
<keyword evidence="3" id="KW-1185">Reference proteome</keyword>
<organism evidence="2 3">
    <name type="scientific">Microbacterium dextranolyticum</name>
    <dbReference type="NCBI Taxonomy" id="36806"/>
    <lineage>
        <taxon>Bacteria</taxon>
        <taxon>Bacillati</taxon>
        <taxon>Actinomycetota</taxon>
        <taxon>Actinomycetes</taxon>
        <taxon>Micrococcales</taxon>
        <taxon>Microbacteriaceae</taxon>
        <taxon>Microbacterium</taxon>
    </lineage>
</organism>
<dbReference type="EMBL" id="BSER01000003">
    <property type="protein sequence ID" value="GLJ94706.1"/>
    <property type="molecule type" value="Genomic_DNA"/>
</dbReference>
<dbReference type="InterPro" id="IPR029039">
    <property type="entry name" value="Flavoprotein-like_sf"/>
</dbReference>